<keyword evidence="1" id="KW-0175">Coiled coil</keyword>
<keyword evidence="2" id="KW-0472">Membrane</keyword>
<keyword evidence="4" id="KW-1185">Reference proteome</keyword>
<evidence type="ECO:0000313" key="3">
    <source>
        <dbReference type="EMBL" id="CAA0816307.1"/>
    </source>
</evidence>
<protein>
    <submittedName>
        <fullName evidence="3">Peroxisomal and mitochondrial division factor 2</fullName>
    </submittedName>
</protein>
<feature type="coiled-coil region" evidence="1">
    <location>
        <begin position="171"/>
        <end position="222"/>
    </location>
</feature>
<proteinExistence type="predicted"/>
<dbReference type="AlphaFoldDB" id="A0A9N7MZ17"/>
<gene>
    <name evidence="3" type="ORF">SHERM_16175</name>
</gene>
<evidence type="ECO:0000256" key="1">
    <source>
        <dbReference type="SAM" id="Coils"/>
    </source>
</evidence>
<comment type="caution">
    <text evidence="3">The sequence shown here is derived from an EMBL/GenBank/DDBJ whole genome shotgun (WGS) entry which is preliminary data.</text>
</comment>
<organism evidence="3 4">
    <name type="scientific">Striga hermonthica</name>
    <name type="common">Purple witchweed</name>
    <name type="synonym">Buchnera hermonthica</name>
    <dbReference type="NCBI Taxonomy" id="68872"/>
    <lineage>
        <taxon>Eukaryota</taxon>
        <taxon>Viridiplantae</taxon>
        <taxon>Streptophyta</taxon>
        <taxon>Embryophyta</taxon>
        <taxon>Tracheophyta</taxon>
        <taxon>Spermatophyta</taxon>
        <taxon>Magnoliopsida</taxon>
        <taxon>eudicotyledons</taxon>
        <taxon>Gunneridae</taxon>
        <taxon>Pentapetalae</taxon>
        <taxon>asterids</taxon>
        <taxon>lamiids</taxon>
        <taxon>Lamiales</taxon>
        <taxon>Orobanchaceae</taxon>
        <taxon>Buchnereae</taxon>
        <taxon>Striga</taxon>
    </lineage>
</organism>
<sequence length="281" mass="31155">MADETVINGELSDDQTVEIAGDEASAKISGLTAKVADLERENAETIQENEGFKQQIEQLKSSVKELSTEIVELKKEVDRAESENRALSAVAARASELETDVSRLQHDLVSTVSDLQELTEELSSLKKDFEAVKEKEKEKSVELDAVVKERDLSLAKIEKLEGVESGLRLELEGKEKDVRGLKKSNEDLEVAVKSSKGLEKSNNELEKEIEKLKVEINILHSSLKEKESVISEIEKKEVADGGLSGESEKIVNQVDWIFVGSSAVAAFAFMGFICYIHARRY</sequence>
<feature type="coiled-coil region" evidence="1">
    <location>
        <begin position="21"/>
        <end position="135"/>
    </location>
</feature>
<dbReference type="Gene3D" id="1.10.287.1490">
    <property type="match status" value="1"/>
</dbReference>
<dbReference type="OrthoDB" id="1939306at2759"/>
<accession>A0A9N7MZ17</accession>
<dbReference type="Proteomes" id="UP001153555">
    <property type="component" value="Unassembled WGS sequence"/>
</dbReference>
<dbReference type="SUPFAM" id="SSF90257">
    <property type="entry name" value="Myosin rod fragments"/>
    <property type="match status" value="1"/>
</dbReference>
<dbReference type="EMBL" id="CACSLK010013932">
    <property type="protein sequence ID" value="CAA0816307.1"/>
    <property type="molecule type" value="Genomic_DNA"/>
</dbReference>
<reference evidence="3" key="1">
    <citation type="submission" date="2019-12" db="EMBL/GenBank/DDBJ databases">
        <authorList>
            <person name="Scholes J."/>
        </authorList>
    </citation>
    <scope>NUCLEOTIDE SEQUENCE</scope>
</reference>
<evidence type="ECO:0000313" key="4">
    <source>
        <dbReference type="Proteomes" id="UP001153555"/>
    </source>
</evidence>
<name>A0A9N7MZ17_STRHE</name>
<keyword evidence="2" id="KW-0812">Transmembrane</keyword>
<evidence type="ECO:0000256" key="2">
    <source>
        <dbReference type="SAM" id="Phobius"/>
    </source>
</evidence>
<feature type="transmembrane region" description="Helical" evidence="2">
    <location>
        <begin position="256"/>
        <end position="278"/>
    </location>
</feature>
<keyword evidence="2" id="KW-1133">Transmembrane helix</keyword>